<comment type="caution">
    <text evidence="1">The sequence shown here is derived from an EMBL/GenBank/DDBJ whole genome shotgun (WGS) entry which is preliminary data.</text>
</comment>
<dbReference type="PANTHER" id="PTHR37743">
    <property type="entry name" value="ARM REPEAT SUPERFAMILY PROTEIN"/>
    <property type="match status" value="1"/>
</dbReference>
<reference evidence="1 2" key="1">
    <citation type="submission" date="2021-11" db="EMBL/GenBank/DDBJ databases">
        <authorList>
            <person name="Islam A."/>
            <person name="Islam S."/>
            <person name="Flora M.S."/>
            <person name="Rahman M."/>
            <person name="Ziaur R.M."/>
            <person name="Epstein J.H."/>
            <person name="Hassan M."/>
            <person name="Klassen M."/>
            <person name="Woodard K."/>
            <person name="Webb A."/>
            <person name="Webby R.J."/>
            <person name="El Zowalaty M.E."/>
        </authorList>
    </citation>
    <scope>NUCLEOTIDE SEQUENCE [LARGE SCALE GENOMIC DNA]</scope>
    <source>
        <strain evidence="1">Pbs1</strain>
    </source>
</reference>
<dbReference type="InterPro" id="IPR016024">
    <property type="entry name" value="ARM-type_fold"/>
</dbReference>
<keyword evidence="2" id="KW-1185">Reference proteome</keyword>
<evidence type="ECO:0000313" key="1">
    <source>
        <dbReference type="EMBL" id="CAH0517840.1"/>
    </source>
</evidence>
<protein>
    <submittedName>
        <fullName evidence="1">Uncharacterized protein</fullName>
    </submittedName>
</protein>
<dbReference type="PANTHER" id="PTHR37743:SF2">
    <property type="match status" value="1"/>
</dbReference>
<accession>A0ABN8CYE2</accession>
<gene>
    <name evidence="1" type="ORF">PBS001_LOCUS4426</name>
</gene>
<dbReference type="EMBL" id="CAKLCB010000253">
    <property type="protein sequence ID" value="CAH0517840.1"/>
    <property type="molecule type" value="Genomic_DNA"/>
</dbReference>
<dbReference type="Proteomes" id="UP001158986">
    <property type="component" value="Unassembled WGS sequence"/>
</dbReference>
<dbReference type="SUPFAM" id="SSF48371">
    <property type="entry name" value="ARM repeat"/>
    <property type="match status" value="1"/>
</dbReference>
<sequence length="1210" mass="134929">MTRRSRDGDSVGRLLRVLGDCELFHIETAIRGIGRAKAGIRSESIQSLSVKDNVNIVECTAEGRVLSLSDHKSIAQVQAVLNVVVNAYTAKCKEEEEGGGAERTETNRNLVCAIAGAAMTQSLRDCVSSRTNCCIWGQQAEKLNAVLDWMIGYERDIALPSRDYVRQLLLQWIQPSVEKQNQFAACLTLFELLQRRRRKLQTCASNTDIACLLGNRAGMYLNALSVVVERGTIRVADSHHVKPSKLALVALEALALLCGDVAAQYMTSNKIAKRRFVDEGLACKMVECMRFILIMLRRWHLHSARRQFLGYALQHLQSYVTPCRVILSSTKEVGSEHARGTILNDTGALDALCWHWQTTVPLLCTRTDSSCRIQATRSPEVLTSVLDEWAFSAIPPKAIHGSNHTVVNPEVIYAQLRYVCVLMDSIGGMKGCSKAFGDLPDEFKAYFIFFFIQGLSMAIKNESEETVLLILKVMRAVLLPNDTYVVNLFDSQDTEQELLAQLLRLHGNFAVAHEISDSVSQAQAELEFFVADFVISRDLFITEVIRRVQEAYTHSQTNILSLVRTFLYQLDNASIQTQLHRHWRQMLTSEVVRHVAHENRGIRQFAISCLPSLDMVSYIAGLCTLDTYGAGTHIITSVLGYLFTASPQCSVEVGVSWLIDAYQFGTLRVPVLESLASSHNSNDYARKLRDDVKQNIAGGGDERQKIQEKVFSLCFGPNGWAKLVQSYHTRSEVLQVLLRKIFGFPRDAVLLRMLREFVVCGWVDNEVFEVLGKQLTAQIMSLPRLSEEILNDSSVSAVKSCEGLLFSRLVPLLVLRMLPRHALATNDIESLLCGREDLDHLDEYVNCQLELDSIDSEATSKGSMGSTIKTLFHIIGRSVVDPLEFKEVKMVATECLSKFSPPRVLPFVFAYLAAFLREATPHGKYGSSYIVEEDSIPSMCGLVTAKLMVYYLNRVFSEYDYAYKDEETVLKALVVLVQIMEVPCVQDSRLSSDDSGQRSTNVPVLSASSLMTLLMGWIFGKVGKGSVIDCDTDPFISRVQELLDNRWSGRCHHKLPSQVRICCCNVLLSAISRAESRVLASWKMQGFMLQIARATDSCSEDDVVAGGLQIIFSLLHKSSEHFSMDNTGDLQLVRVCFETTAARLETTGCESVAMNGLKVAGALVGKYLGFMSPVELQRLIDKCLIKVRDRQISPVVRELAQSLLQAMAPP</sequence>
<organism evidence="1 2">
    <name type="scientific">Peronospora belbahrii</name>
    <dbReference type="NCBI Taxonomy" id="622444"/>
    <lineage>
        <taxon>Eukaryota</taxon>
        <taxon>Sar</taxon>
        <taxon>Stramenopiles</taxon>
        <taxon>Oomycota</taxon>
        <taxon>Peronosporomycetes</taxon>
        <taxon>Peronosporales</taxon>
        <taxon>Peronosporaceae</taxon>
        <taxon>Peronospora</taxon>
    </lineage>
</organism>
<name>A0ABN8CYE2_9STRA</name>
<evidence type="ECO:0000313" key="2">
    <source>
        <dbReference type="Proteomes" id="UP001158986"/>
    </source>
</evidence>
<proteinExistence type="predicted"/>